<dbReference type="InterPro" id="IPR009793">
    <property type="entry name" value="DUF1361"/>
</dbReference>
<organism evidence="2 3">
    <name type="scientific">Paenibacillus nuruki</name>
    <dbReference type="NCBI Taxonomy" id="1886670"/>
    <lineage>
        <taxon>Bacteria</taxon>
        <taxon>Bacillati</taxon>
        <taxon>Bacillota</taxon>
        <taxon>Bacilli</taxon>
        <taxon>Bacillales</taxon>
        <taxon>Paenibacillaceae</taxon>
        <taxon>Paenibacillus</taxon>
    </lineage>
</organism>
<feature type="transmembrane region" description="Helical" evidence="1">
    <location>
        <begin position="12"/>
        <end position="36"/>
    </location>
</feature>
<feature type="transmembrane region" description="Helical" evidence="1">
    <location>
        <begin position="124"/>
        <end position="146"/>
    </location>
</feature>
<feature type="transmembrane region" description="Helical" evidence="1">
    <location>
        <begin position="158"/>
        <end position="179"/>
    </location>
</feature>
<protein>
    <recommendedName>
        <fullName evidence="4">DUF1361 domain-containing protein</fullName>
    </recommendedName>
</protein>
<feature type="transmembrane region" description="Helical" evidence="1">
    <location>
        <begin position="211"/>
        <end position="232"/>
    </location>
</feature>
<evidence type="ECO:0000313" key="2">
    <source>
        <dbReference type="EMBL" id="ODP27582.1"/>
    </source>
</evidence>
<name>A0A1E3L1B2_9BACL</name>
<accession>A0A1E3L1B2</accession>
<dbReference type="AlphaFoldDB" id="A0A1E3L1B2"/>
<dbReference type="STRING" id="1886670.PTI45_03037"/>
<proteinExistence type="predicted"/>
<dbReference type="RefSeq" id="WP_069328434.1">
    <property type="nucleotide sequence ID" value="NZ_MDER01000051.1"/>
</dbReference>
<evidence type="ECO:0008006" key="4">
    <source>
        <dbReference type="Google" id="ProtNLM"/>
    </source>
</evidence>
<keyword evidence="1" id="KW-0812">Transmembrane</keyword>
<keyword evidence="1" id="KW-0472">Membrane</keyword>
<sequence>MNQNYNIWGTKVWTGKLVMLTTLLIATGFCVALGIHLRDYTGRDIYRYLNWDIFLGWVPIGLALCIDVFVKLRKSWIKNILVVGAGIVWLLFYPNSVYLVTDTLHPFVHFEVPSGQRFLFHLEFWYHLFLFFVAAILGLGLGTYSLSSIQQLVSERYGVVRSWIFAHIVLILSSIGIYIGRFIRWNSWNAITHPKSIWKDVIDIVTDPVQLHFMFVFTAMIWVISLIGYFMMRGGMFMTRRG</sequence>
<dbReference type="Proteomes" id="UP000094578">
    <property type="component" value="Unassembled WGS sequence"/>
</dbReference>
<evidence type="ECO:0000313" key="3">
    <source>
        <dbReference type="Proteomes" id="UP000094578"/>
    </source>
</evidence>
<evidence type="ECO:0000256" key="1">
    <source>
        <dbReference type="SAM" id="Phobius"/>
    </source>
</evidence>
<feature type="transmembrane region" description="Helical" evidence="1">
    <location>
        <begin position="76"/>
        <end position="93"/>
    </location>
</feature>
<feature type="transmembrane region" description="Helical" evidence="1">
    <location>
        <begin position="48"/>
        <end position="69"/>
    </location>
</feature>
<dbReference type="Pfam" id="PF07099">
    <property type="entry name" value="DUF1361"/>
    <property type="match status" value="1"/>
</dbReference>
<gene>
    <name evidence="2" type="ORF">PTI45_03037</name>
</gene>
<reference evidence="2 3" key="1">
    <citation type="submission" date="2016-08" db="EMBL/GenBank/DDBJ databases">
        <title>Genome sequencing of Paenibacillus sp. TI45-13ar, isolated from Korean traditional nuruk.</title>
        <authorList>
            <person name="Kim S.-J."/>
        </authorList>
    </citation>
    <scope>NUCLEOTIDE SEQUENCE [LARGE SCALE GENOMIC DNA]</scope>
    <source>
        <strain evidence="2 3">TI45-13ar</strain>
    </source>
</reference>
<keyword evidence="3" id="KW-1185">Reference proteome</keyword>
<dbReference type="EMBL" id="MDER01000051">
    <property type="protein sequence ID" value="ODP27582.1"/>
    <property type="molecule type" value="Genomic_DNA"/>
</dbReference>
<comment type="caution">
    <text evidence="2">The sequence shown here is derived from an EMBL/GenBank/DDBJ whole genome shotgun (WGS) entry which is preliminary data.</text>
</comment>
<keyword evidence="1" id="KW-1133">Transmembrane helix</keyword>